<comment type="caution">
    <text evidence="3">The sequence shown here is derived from an EMBL/GenBank/DDBJ whole genome shotgun (WGS) entry which is preliminary data.</text>
</comment>
<evidence type="ECO:0000313" key="3">
    <source>
        <dbReference type="EMBL" id="TET44853.1"/>
    </source>
</evidence>
<dbReference type="InterPro" id="IPR050090">
    <property type="entry name" value="Tyrosine_recombinase_XerCD"/>
</dbReference>
<evidence type="ECO:0000259" key="2">
    <source>
        <dbReference type="PROSITE" id="PS51898"/>
    </source>
</evidence>
<proteinExistence type="predicted"/>
<dbReference type="SUPFAM" id="SSF56349">
    <property type="entry name" value="DNA breaking-rejoining enzymes"/>
    <property type="match status" value="1"/>
</dbReference>
<protein>
    <submittedName>
        <fullName evidence="3">Site-specific integrase</fullName>
    </submittedName>
</protein>
<dbReference type="GO" id="GO:0015074">
    <property type="term" value="P:DNA integration"/>
    <property type="evidence" value="ECO:0007669"/>
    <property type="project" value="InterPro"/>
</dbReference>
<accession>A0A523UQP0</accession>
<dbReference type="InterPro" id="IPR013762">
    <property type="entry name" value="Integrase-like_cat_sf"/>
</dbReference>
<evidence type="ECO:0000313" key="4">
    <source>
        <dbReference type="Proteomes" id="UP000315525"/>
    </source>
</evidence>
<dbReference type="EMBL" id="SOJN01000108">
    <property type="protein sequence ID" value="TET44853.1"/>
    <property type="molecule type" value="Genomic_DNA"/>
</dbReference>
<reference evidence="3 4" key="1">
    <citation type="submission" date="2019-03" db="EMBL/GenBank/DDBJ databases">
        <title>Metabolic potential of uncultured bacteria and archaea associated with petroleum seepage in deep-sea sediments.</title>
        <authorList>
            <person name="Dong X."/>
            <person name="Hubert C."/>
        </authorList>
    </citation>
    <scope>NUCLEOTIDE SEQUENCE [LARGE SCALE GENOMIC DNA]</scope>
    <source>
        <strain evidence="3">E44_bin18</strain>
    </source>
</reference>
<dbReference type="AlphaFoldDB" id="A0A523UQP0"/>
<dbReference type="PANTHER" id="PTHR30349:SF64">
    <property type="entry name" value="PROPHAGE INTEGRASE INTD-RELATED"/>
    <property type="match status" value="1"/>
</dbReference>
<dbReference type="PROSITE" id="PS51898">
    <property type="entry name" value="TYR_RECOMBINASE"/>
    <property type="match status" value="1"/>
</dbReference>
<dbReference type="PANTHER" id="PTHR30349">
    <property type="entry name" value="PHAGE INTEGRASE-RELATED"/>
    <property type="match status" value="1"/>
</dbReference>
<dbReference type="Proteomes" id="UP000315525">
    <property type="component" value="Unassembled WGS sequence"/>
</dbReference>
<dbReference type="GO" id="GO:0003677">
    <property type="term" value="F:DNA binding"/>
    <property type="evidence" value="ECO:0007669"/>
    <property type="project" value="InterPro"/>
</dbReference>
<keyword evidence="1" id="KW-0233">DNA recombination</keyword>
<evidence type="ECO:0000256" key="1">
    <source>
        <dbReference type="ARBA" id="ARBA00023172"/>
    </source>
</evidence>
<dbReference type="InterPro" id="IPR002104">
    <property type="entry name" value="Integrase_catalytic"/>
</dbReference>
<feature type="domain" description="Tyr recombinase" evidence="2">
    <location>
        <begin position="1"/>
        <end position="116"/>
    </location>
</feature>
<gene>
    <name evidence="3" type="ORF">E3J62_09195</name>
</gene>
<dbReference type="CDD" id="cd00796">
    <property type="entry name" value="INT_Rci_Hp1_C"/>
    <property type="match status" value="1"/>
</dbReference>
<dbReference type="InterPro" id="IPR011010">
    <property type="entry name" value="DNA_brk_join_enz"/>
</dbReference>
<organism evidence="3 4">
    <name type="scientific">candidate division TA06 bacterium</name>
    <dbReference type="NCBI Taxonomy" id="2250710"/>
    <lineage>
        <taxon>Bacteria</taxon>
        <taxon>Bacteria division TA06</taxon>
    </lineage>
</organism>
<dbReference type="GO" id="GO:0006310">
    <property type="term" value="P:DNA recombination"/>
    <property type="evidence" value="ECO:0007669"/>
    <property type="project" value="UniProtKB-KW"/>
</dbReference>
<dbReference type="Pfam" id="PF00589">
    <property type="entry name" value="Phage_integrase"/>
    <property type="match status" value="1"/>
</dbReference>
<name>A0A523UQP0_UNCT6</name>
<dbReference type="Gene3D" id="1.10.443.10">
    <property type="entry name" value="Intergrase catalytic core"/>
    <property type="match status" value="1"/>
</dbReference>
<sequence>MGEISQRDSIEGVSRFSLRIKVITLERSKNNERRFIPINERLSRELNKLSLHARSGFVYCGDDGRPYGSVQKRFRAACRRAGIRDFRFHDLRHTFASHLVMAGVNLRAIQELLGHT</sequence>